<dbReference type="RefSeq" id="WP_091178671.1">
    <property type="nucleotide sequence ID" value="NZ_FNRY01000001.1"/>
</dbReference>
<feature type="binding site" evidence="10">
    <location>
        <begin position="190"/>
        <end position="192"/>
    </location>
    <ligand>
        <name>substrate</name>
    </ligand>
</feature>
<evidence type="ECO:0000256" key="3">
    <source>
        <dbReference type="ARBA" id="ARBA00008989"/>
    </source>
</evidence>
<reference evidence="11 12" key="1">
    <citation type="submission" date="2016-10" db="EMBL/GenBank/DDBJ databases">
        <authorList>
            <person name="de Groot N.N."/>
        </authorList>
    </citation>
    <scope>NUCLEOTIDE SEQUENCE [LARGE SCALE GENOMIC DNA]</scope>
    <source>
        <strain evidence="11 12">DSM 21799</strain>
    </source>
</reference>
<feature type="binding site" evidence="10">
    <location>
        <position position="124"/>
    </location>
    <ligand>
        <name>substrate</name>
    </ligand>
</feature>
<feature type="binding site" evidence="9">
    <location>
        <position position="216"/>
    </location>
    <ligand>
        <name>Mn(2+)</name>
        <dbReference type="ChEBI" id="CHEBI:29035"/>
        <label>2</label>
    </ligand>
</feature>
<dbReference type="GO" id="GO:0005829">
    <property type="term" value="C:cytosol"/>
    <property type="evidence" value="ECO:0007669"/>
    <property type="project" value="TreeGrafter"/>
</dbReference>
<feature type="binding site" evidence="10">
    <location>
        <position position="213"/>
    </location>
    <ligand>
        <name>substrate</name>
    </ligand>
</feature>
<feature type="binding site" evidence="9">
    <location>
        <position position="92"/>
    </location>
    <ligand>
        <name>Mn(2+)</name>
        <dbReference type="ChEBI" id="CHEBI:29035"/>
        <label>2</label>
    </ligand>
</feature>
<evidence type="ECO:0000256" key="6">
    <source>
        <dbReference type="ARBA" id="ARBA00023211"/>
    </source>
</evidence>
<dbReference type="Proteomes" id="UP000199183">
    <property type="component" value="Unassembled WGS sequence"/>
</dbReference>
<keyword evidence="5" id="KW-0378">Hydrolase</keyword>
<feature type="binding site" evidence="9">
    <location>
        <position position="89"/>
    </location>
    <ligand>
        <name>Mn(2+)</name>
        <dbReference type="ChEBI" id="CHEBI:29035"/>
        <label>2</label>
    </ligand>
</feature>
<dbReference type="PANTHER" id="PTHR30447:SF0">
    <property type="entry name" value="FRUCTOSE-1,6-BISPHOSPHATASE 1 CLASS 2-RELATED"/>
    <property type="match status" value="1"/>
</dbReference>
<feature type="binding site" evidence="10">
    <location>
        <begin position="92"/>
        <end position="94"/>
    </location>
    <ligand>
        <name>substrate</name>
    </ligand>
</feature>
<dbReference type="Pfam" id="PF03320">
    <property type="entry name" value="FBPase_glpX"/>
    <property type="match status" value="1"/>
</dbReference>
<evidence type="ECO:0000313" key="11">
    <source>
        <dbReference type="EMBL" id="SEB35104.1"/>
    </source>
</evidence>
<organism evidence="11 12">
    <name type="scientific">Paramicrobacterium humi</name>
    <dbReference type="NCBI Taxonomy" id="640635"/>
    <lineage>
        <taxon>Bacteria</taxon>
        <taxon>Bacillati</taxon>
        <taxon>Actinomycetota</taxon>
        <taxon>Actinomycetes</taxon>
        <taxon>Micrococcales</taxon>
        <taxon>Microbacteriaceae</taxon>
        <taxon>Paramicrobacterium</taxon>
    </lineage>
</organism>
<gene>
    <name evidence="11" type="ORF">SAMN04489806_0030</name>
</gene>
<evidence type="ECO:0000256" key="8">
    <source>
        <dbReference type="PIRNR" id="PIRNR004532"/>
    </source>
</evidence>
<proteinExistence type="inferred from homology"/>
<accession>A0A1H4ILW1</accession>
<keyword evidence="12" id="KW-1185">Reference proteome</keyword>
<comment type="similarity">
    <text evidence="3 8">Belongs to the FBPase class 2 family.</text>
</comment>
<dbReference type="Gene3D" id="3.30.540.10">
    <property type="entry name" value="Fructose-1,6-Bisphosphatase, subunit A, domain 1"/>
    <property type="match status" value="1"/>
</dbReference>
<feature type="binding site" evidence="10">
    <location>
        <begin position="168"/>
        <end position="170"/>
    </location>
    <ligand>
        <name>substrate</name>
    </ligand>
</feature>
<keyword evidence="4 9" id="KW-0479">Metal-binding</keyword>
<dbReference type="GO" id="GO:0042132">
    <property type="term" value="F:fructose 1,6-bisphosphate 1-phosphatase activity"/>
    <property type="evidence" value="ECO:0007669"/>
    <property type="project" value="UniProtKB-EC"/>
</dbReference>
<dbReference type="Gene3D" id="3.40.190.90">
    <property type="match status" value="1"/>
</dbReference>
<protein>
    <recommendedName>
        <fullName evidence="8">Fructose-1,6-bisphosphatase</fullName>
    </recommendedName>
</protein>
<dbReference type="GO" id="GO:0030388">
    <property type="term" value="P:fructose 1,6-bisphosphate metabolic process"/>
    <property type="evidence" value="ECO:0007669"/>
    <property type="project" value="TreeGrafter"/>
</dbReference>
<keyword evidence="7 8" id="KW-0119">Carbohydrate metabolism</keyword>
<dbReference type="GO" id="GO:0006094">
    <property type="term" value="P:gluconeogenesis"/>
    <property type="evidence" value="ECO:0007669"/>
    <property type="project" value="UniProtKB-UniPathway"/>
</dbReference>
<evidence type="ECO:0000256" key="4">
    <source>
        <dbReference type="ARBA" id="ARBA00022723"/>
    </source>
</evidence>
<dbReference type="EMBL" id="FNRY01000001">
    <property type="protein sequence ID" value="SEB35104.1"/>
    <property type="molecule type" value="Genomic_DNA"/>
</dbReference>
<dbReference type="UniPathway" id="UPA00138"/>
<dbReference type="GO" id="GO:0046872">
    <property type="term" value="F:metal ion binding"/>
    <property type="evidence" value="ECO:0007669"/>
    <property type="project" value="UniProtKB-KW"/>
</dbReference>
<name>A0A1H4ILW1_9MICO</name>
<dbReference type="GO" id="GO:0006071">
    <property type="term" value="P:glycerol metabolic process"/>
    <property type="evidence" value="ECO:0007669"/>
    <property type="project" value="InterPro"/>
</dbReference>
<evidence type="ECO:0000256" key="5">
    <source>
        <dbReference type="ARBA" id="ARBA00022801"/>
    </source>
</evidence>
<comment type="catalytic activity">
    <reaction evidence="1">
        <text>beta-D-fructose 1,6-bisphosphate + H2O = beta-D-fructose 6-phosphate + phosphate</text>
        <dbReference type="Rhea" id="RHEA:11064"/>
        <dbReference type="ChEBI" id="CHEBI:15377"/>
        <dbReference type="ChEBI" id="CHEBI:32966"/>
        <dbReference type="ChEBI" id="CHEBI:43474"/>
        <dbReference type="ChEBI" id="CHEBI:57634"/>
        <dbReference type="EC" id="3.1.3.11"/>
    </reaction>
</comment>
<dbReference type="SUPFAM" id="SSF56655">
    <property type="entry name" value="Carbohydrate phosphatase"/>
    <property type="match status" value="1"/>
</dbReference>
<dbReference type="AlphaFoldDB" id="A0A1H4ILW1"/>
<evidence type="ECO:0000256" key="1">
    <source>
        <dbReference type="ARBA" id="ARBA00001273"/>
    </source>
</evidence>
<keyword evidence="6 9" id="KW-0464">Manganese</keyword>
<feature type="binding site" evidence="9">
    <location>
        <position position="62"/>
    </location>
    <ligand>
        <name>Mn(2+)</name>
        <dbReference type="ChEBI" id="CHEBI:29035"/>
        <label>1</label>
    </ligand>
</feature>
<evidence type="ECO:0000256" key="7">
    <source>
        <dbReference type="ARBA" id="ARBA00023277"/>
    </source>
</evidence>
<dbReference type="PANTHER" id="PTHR30447">
    <property type="entry name" value="FRUCTOSE-1,6-BISPHOSPHATASE CLASS 2"/>
    <property type="match status" value="1"/>
</dbReference>
<dbReference type="PIRSF" id="PIRSF004532">
    <property type="entry name" value="GlpX"/>
    <property type="match status" value="1"/>
</dbReference>
<evidence type="ECO:0000256" key="9">
    <source>
        <dbReference type="PIRSR" id="PIRSR004532-1"/>
    </source>
</evidence>
<dbReference type="STRING" id="640635.SAMN04489806_0030"/>
<feature type="binding site" evidence="9">
    <location>
        <position position="38"/>
    </location>
    <ligand>
        <name>Mn(2+)</name>
        <dbReference type="ChEBI" id="CHEBI:29035"/>
        <label>1</label>
    </ligand>
</feature>
<evidence type="ECO:0000256" key="10">
    <source>
        <dbReference type="PIRSR" id="PIRSR004532-2"/>
    </source>
</evidence>
<evidence type="ECO:0000256" key="2">
    <source>
        <dbReference type="ARBA" id="ARBA00004742"/>
    </source>
</evidence>
<sequence length="314" mass="32144">MHFEPTDRALQDHFVRVTQRAAIAASRFVGSGDKDAVDGAAVQAMREAFETVPVAARVVVGEGEKDEAPMLYVGEELGAGGPAVEVAVDPVDGTRLAAEGRDGAVAVMSIAPAGAFFDPGAVFYTEKLITVGAGASVSLERSLTENLSVLASALGRPVSELRVAVQDRPRNRRYIEEAEAAGARVLAFVDGDVVESLRAATGDGVDLLIGIGGAPEGVLTAAAVAASGGHMQARLAPQTAGERQRAAAAGQSLGGILRLSDLVSAAGVFVLTAVTEGVGRRGVHVDGDAVVTESIVIDGANPPRTIVWRHPLGD</sequence>
<dbReference type="OrthoDB" id="9779353at2"/>
<evidence type="ECO:0000313" key="12">
    <source>
        <dbReference type="Proteomes" id="UP000199183"/>
    </source>
</evidence>
<comment type="pathway">
    <text evidence="2">Carbohydrate biosynthesis; gluconeogenesis.</text>
</comment>
<dbReference type="NCBIfam" id="TIGR00330">
    <property type="entry name" value="glpX"/>
    <property type="match status" value="1"/>
</dbReference>
<comment type="cofactor">
    <cofactor evidence="9">
        <name>Mn(2+)</name>
        <dbReference type="ChEBI" id="CHEBI:29035"/>
    </cofactor>
</comment>
<dbReference type="InterPro" id="IPR004464">
    <property type="entry name" value="FBPase_class-2/SBPase"/>
</dbReference>